<reference evidence="1" key="1">
    <citation type="submission" date="2020-07" db="EMBL/GenBank/DDBJ databases">
        <title>Multicomponent nature underlies the extraordinary mechanical properties of spider dragline silk.</title>
        <authorList>
            <person name="Kono N."/>
            <person name="Nakamura H."/>
            <person name="Mori M."/>
            <person name="Yoshida Y."/>
            <person name="Ohtoshi R."/>
            <person name="Malay A.D."/>
            <person name="Moran D.A.P."/>
            <person name="Tomita M."/>
            <person name="Numata K."/>
            <person name="Arakawa K."/>
        </authorList>
    </citation>
    <scope>NUCLEOTIDE SEQUENCE</scope>
</reference>
<dbReference type="Proteomes" id="UP000887116">
    <property type="component" value="Unassembled WGS sequence"/>
</dbReference>
<dbReference type="SUPFAM" id="SSF56399">
    <property type="entry name" value="ADP-ribosylation"/>
    <property type="match status" value="1"/>
</dbReference>
<sequence length="211" mass="24876">MEYILKYTLDSTTLKLEKISDISSTSSILIFRKKFSDVKTLRLFTKSVSKSTFFPVFNIPYDKNKTLHNVLYCEVAVGDSIFVTKEYAKNINPPDHYASFIVNENDDQVKLLHNENIDVSEYSYVIKDQSRILPLYEITFEYDEELEKKAKECFCVKDVKKTSPYHFALQKRLIFVKRVTKRFMLMNFTRDTTDIISIKLGRRDLSMYYPS</sequence>
<organism evidence="1 2">
    <name type="scientific">Trichonephila clavata</name>
    <name type="common">Joro spider</name>
    <name type="synonym">Nephila clavata</name>
    <dbReference type="NCBI Taxonomy" id="2740835"/>
    <lineage>
        <taxon>Eukaryota</taxon>
        <taxon>Metazoa</taxon>
        <taxon>Ecdysozoa</taxon>
        <taxon>Arthropoda</taxon>
        <taxon>Chelicerata</taxon>
        <taxon>Arachnida</taxon>
        <taxon>Araneae</taxon>
        <taxon>Araneomorphae</taxon>
        <taxon>Entelegynae</taxon>
        <taxon>Araneoidea</taxon>
        <taxon>Nephilidae</taxon>
        <taxon>Trichonephila</taxon>
    </lineage>
</organism>
<evidence type="ECO:0000313" key="1">
    <source>
        <dbReference type="EMBL" id="GFR02408.1"/>
    </source>
</evidence>
<dbReference type="EMBL" id="BMAO01035261">
    <property type="protein sequence ID" value="GFR02408.1"/>
    <property type="molecule type" value="Genomic_DNA"/>
</dbReference>
<comment type="caution">
    <text evidence="1">The sequence shown here is derived from an EMBL/GenBank/DDBJ whole genome shotgun (WGS) entry which is preliminary data.</text>
</comment>
<dbReference type="AlphaFoldDB" id="A0A8X6IWF7"/>
<evidence type="ECO:0000313" key="2">
    <source>
        <dbReference type="Proteomes" id="UP000887116"/>
    </source>
</evidence>
<accession>A0A8X6IWF7</accession>
<keyword evidence="2" id="KW-1185">Reference proteome</keyword>
<proteinExistence type="predicted"/>
<name>A0A8X6IWF7_TRICU</name>
<dbReference type="OrthoDB" id="153872at2759"/>
<gene>
    <name evidence="1" type="primary">TRI45</name>
    <name evidence="1" type="ORF">TNCT_369281</name>
</gene>
<protein>
    <submittedName>
        <fullName evidence="1">Tripartite motif-containing protein 45</fullName>
    </submittedName>
</protein>
<dbReference type="Gene3D" id="3.90.228.10">
    <property type="match status" value="1"/>
</dbReference>